<dbReference type="InterPro" id="IPR000524">
    <property type="entry name" value="Tscrpt_reg_HTH_GntR"/>
</dbReference>
<dbReference type="Proteomes" id="UP000305109">
    <property type="component" value="Unassembled WGS sequence"/>
</dbReference>
<dbReference type="Pfam" id="PF00392">
    <property type="entry name" value="GntR"/>
    <property type="match status" value="1"/>
</dbReference>
<evidence type="ECO:0000256" key="2">
    <source>
        <dbReference type="ARBA" id="ARBA00023125"/>
    </source>
</evidence>
<protein>
    <submittedName>
        <fullName evidence="5">FadR family transcriptional regulator</fullName>
    </submittedName>
</protein>
<evidence type="ECO:0000313" key="5">
    <source>
        <dbReference type="EMBL" id="TJZ79730.1"/>
    </source>
</evidence>
<dbReference type="PRINTS" id="PR00035">
    <property type="entry name" value="HTHGNTR"/>
</dbReference>
<dbReference type="SMART" id="SM00895">
    <property type="entry name" value="FCD"/>
    <property type="match status" value="1"/>
</dbReference>
<dbReference type="SUPFAM" id="SSF46785">
    <property type="entry name" value="Winged helix' DNA-binding domain"/>
    <property type="match status" value="1"/>
</dbReference>
<gene>
    <name evidence="5" type="ORF">FCG67_06380</name>
</gene>
<dbReference type="PANTHER" id="PTHR43537:SF5">
    <property type="entry name" value="UXU OPERON TRANSCRIPTIONAL REGULATOR"/>
    <property type="match status" value="1"/>
</dbReference>
<organism evidence="5 6">
    <name type="scientific">Rhodococcus oryzae</name>
    <dbReference type="NCBI Taxonomy" id="2571143"/>
    <lineage>
        <taxon>Bacteria</taxon>
        <taxon>Bacillati</taxon>
        <taxon>Actinomycetota</taxon>
        <taxon>Actinomycetes</taxon>
        <taxon>Mycobacteriales</taxon>
        <taxon>Nocardiaceae</taxon>
        <taxon>Rhodococcus</taxon>
    </lineage>
</organism>
<dbReference type="EMBL" id="SUMD01000003">
    <property type="protein sequence ID" value="TJZ79730.1"/>
    <property type="molecule type" value="Genomic_DNA"/>
</dbReference>
<accession>A0ABY2RN66</accession>
<evidence type="ECO:0000256" key="3">
    <source>
        <dbReference type="ARBA" id="ARBA00023163"/>
    </source>
</evidence>
<dbReference type="PANTHER" id="PTHR43537">
    <property type="entry name" value="TRANSCRIPTIONAL REGULATOR, GNTR FAMILY"/>
    <property type="match status" value="1"/>
</dbReference>
<reference evidence="5 6" key="1">
    <citation type="submission" date="2019-04" db="EMBL/GenBank/DDBJ databases">
        <title>Rhodococcus oryzae sp. nov., a novel actinomycete isolated from rhizosphere soil of rice (Oryza sativa L.).</title>
        <authorList>
            <person name="Li C."/>
        </authorList>
    </citation>
    <scope>NUCLEOTIDE SEQUENCE [LARGE SCALE GENOMIC DNA]</scope>
    <source>
        <strain evidence="5 6">NEAU-CX67</strain>
    </source>
</reference>
<proteinExistence type="predicted"/>
<keyword evidence="2" id="KW-0238">DNA-binding</keyword>
<dbReference type="InterPro" id="IPR036388">
    <property type="entry name" value="WH-like_DNA-bd_sf"/>
</dbReference>
<dbReference type="InterPro" id="IPR011711">
    <property type="entry name" value="GntR_C"/>
</dbReference>
<dbReference type="PROSITE" id="PS50949">
    <property type="entry name" value="HTH_GNTR"/>
    <property type="match status" value="1"/>
</dbReference>
<dbReference type="SUPFAM" id="SSF48008">
    <property type="entry name" value="GntR ligand-binding domain-like"/>
    <property type="match status" value="1"/>
</dbReference>
<dbReference type="Pfam" id="PF07729">
    <property type="entry name" value="FCD"/>
    <property type="match status" value="1"/>
</dbReference>
<comment type="caution">
    <text evidence="5">The sequence shown here is derived from an EMBL/GenBank/DDBJ whole genome shotgun (WGS) entry which is preliminary data.</text>
</comment>
<dbReference type="InterPro" id="IPR008920">
    <property type="entry name" value="TF_FadR/GntR_C"/>
</dbReference>
<dbReference type="Gene3D" id="1.10.10.10">
    <property type="entry name" value="Winged helix-like DNA-binding domain superfamily/Winged helix DNA-binding domain"/>
    <property type="match status" value="1"/>
</dbReference>
<keyword evidence="1" id="KW-0805">Transcription regulation</keyword>
<dbReference type="Gene3D" id="1.20.120.530">
    <property type="entry name" value="GntR ligand-binding domain-like"/>
    <property type="match status" value="1"/>
</dbReference>
<dbReference type="InterPro" id="IPR036390">
    <property type="entry name" value="WH_DNA-bd_sf"/>
</dbReference>
<sequence length="247" mass="27213">MVMDRADRPQKTAMIIARRIIADIEREGLRPGDRLPPERVMLEQYQVGRGTLRESLRYLELSGALSIKPGPGGGPTVQKPDGSHLMTGLGLLLQFEESPFGTIVEARVGLEPLMARMAAEHRTEEHRRVLAESVRAMEEHLDDLDVFLAANRRFHNTIAWASGNALFGYLVDAMDGVFVGAGVGVAYSEQLRSRVLADDVAILTAIAEGDPDAAEGAMRAHVAQWTAYLRDNFPGELSRPIAWNVMR</sequence>
<evidence type="ECO:0000313" key="6">
    <source>
        <dbReference type="Proteomes" id="UP000305109"/>
    </source>
</evidence>
<evidence type="ECO:0000256" key="1">
    <source>
        <dbReference type="ARBA" id="ARBA00023015"/>
    </source>
</evidence>
<feature type="domain" description="HTH gntR-type" evidence="4">
    <location>
        <begin position="10"/>
        <end position="80"/>
    </location>
</feature>
<evidence type="ECO:0000259" key="4">
    <source>
        <dbReference type="PROSITE" id="PS50949"/>
    </source>
</evidence>
<keyword evidence="3" id="KW-0804">Transcription</keyword>
<dbReference type="SMART" id="SM00345">
    <property type="entry name" value="HTH_GNTR"/>
    <property type="match status" value="1"/>
</dbReference>
<keyword evidence="6" id="KW-1185">Reference proteome</keyword>
<name>A0ABY2RN66_9NOCA</name>